<organism evidence="8 9">
    <name type="scientific">Stichopus japonicus</name>
    <name type="common">Sea cucumber</name>
    <dbReference type="NCBI Taxonomy" id="307972"/>
    <lineage>
        <taxon>Eukaryota</taxon>
        <taxon>Metazoa</taxon>
        <taxon>Echinodermata</taxon>
        <taxon>Eleutherozoa</taxon>
        <taxon>Echinozoa</taxon>
        <taxon>Holothuroidea</taxon>
        <taxon>Aspidochirotacea</taxon>
        <taxon>Aspidochirotida</taxon>
        <taxon>Stichopodidae</taxon>
        <taxon>Apostichopus</taxon>
    </lineage>
</organism>
<feature type="domain" description="Ig-like" evidence="6">
    <location>
        <begin position="246"/>
        <end position="335"/>
    </location>
</feature>
<dbReference type="EMBL" id="MRZV01000432">
    <property type="protein sequence ID" value="PIK50130.1"/>
    <property type="molecule type" value="Genomic_DNA"/>
</dbReference>
<evidence type="ECO:0000256" key="3">
    <source>
        <dbReference type="ARBA" id="ARBA00023319"/>
    </source>
</evidence>
<dbReference type="GO" id="GO:0005886">
    <property type="term" value="C:plasma membrane"/>
    <property type="evidence" value="ECO:0007669"/>
    <property type="project" value="TreeGrafter"/>
</dbReference>
<dbReference type="PROSITE" id="PS50853">
    <property type="entry name" value="FN3"/>
    <property type="match status" value="2"/>
</dbReference>
<feature type="region of interest" description="Disordered" evidence="4">
    <location>
        <begin position="1195"/>
        <end position="1229"/>
    </location>
</feature>
<feature type="domain" description="Ig-like" evidence="6">
    <location>
        <begin position="560"/>
        <end position="636"/>
    </location>
</feature>
<dbReference type="AlphaFoldDB" id="A0A2G8KQA9"/>
<feature type="domain" description="Fibronectin type-III" evidence="7">
    <location>
        <begin position="644"/>
        <end position="738"/>
    </location>
</feature>
<dbReference type="SUPFAM" id="SSF49265">
    <property type="entry name" value="Fibronectin type III"/>
    <property type="match status" value="2"/>
</dbReference>
<dbReference type="FunFam" id="2.60.40.10:FF:000032">
    <property type="entry name" value="palladin isoform X1"/>
    <property type="match status" value="3"/>
</dbReference>
<feature type="domain" description="Ig-like" evidence="6">
    <location>
        <begin position="57"/>
        <end position="144"/>
    </location>
</feature>
<dbReference type="SUPFAM" id="SSF48726">
    <property type="entry name" value="Immunoglobulin"/>
    <property type="match status" value="7"/>
</dbReference>
<evidence type="ECO:0000313" key="8">
    <source>
        <dbReference type="EMBL" id="PIK50130.1"/>
    </source>
</evidence>
<evidence type="ECO:0000256" key="1">
    <source>
        <dbReference type="ARBA" id="ARBA00022737"/>
    </source>
</evidence>
<dbReference type="GO" id="GO:0007156">
    <property type="term" value="P:homophilic cell adhesion via plasma membrane adhesion molecules"/>
    <property type="evidence" value="ECO:0007669"/>
    <property type="project" value="TreeGrafter"/>
</dbReference>
<feature type="domain" description="Ig-like" evidence="6">
    <location>
        <begin position="338"/>
        <end position="423"/>
    </location>
</feature>
<dbReference type="CDD" id="cd00063">
    <property type="entry name" value="FN3"/>
    <property type="match status" value="2"/>
</dbReference>
<keyword evidence="5" id="KW-1133">Transmembrane helix</keyword>
<sequence>MRRPSLIPREYSYRQIRYTHDHDVRLSDGGYYTCKAFNEYGENKASALLTVTDSFVPVAFTRTPVDQTVVVGGRVTFACEATGTPEPTLTWTKENGDLSIVSLRTDEPAPGWLRISNVEVSDSGIFMCTASNGLSTSSTSVQLTVQEGPYFLSEPVAITVREDEFAMLDCTAGGVPEPEISWTTPISSLGTLQTPSNPSSMIEVAGNGSLTISSVRREHAGRYTCSARNAIGSIHSDVTITVHARPVITVAPQDMTVVEGNTVMLTCRASATPPVIEVKWIYQSEQLFTNLKYEVFGNGNLRINNIEKPQEGRYSCQAENDVGSSEAASSYVTVQVPPEVEVFPVEVTLDLGSNVVLHCSASGDPTPTLEWEKDDKEFVLTDNVKILTNFSLEIRNFRRENAGSYQCMARNEAGSTQGTAVVMATDIPEFTSPNDNITANQSQPAVLPCRAAARETPAVSWYLSDGSGVRGEEIGLGENVPSVRGFQSTVTDEGDLSFSLVSRDDEGWFICEAVNSIGSIEMTVYLTVNYPPSITTSTWQITGEGLTLRAILKCDTDGIPVIVEVSALPATSTVTLRCLSKGAPSPLIVWYANDVAANNVPNHSVQRDGGLVVRGLDVAERGRYRCFLQNKYGSVSAFLQAPGSPSTPEVNSLTSKTIDIFWLAPESTSNLTVSSYLIEYIQFAGNGTTLTAGTTEKTSRTIRTWSHIQDTNSGVSARNGLGVSQFSDFSPVIFTAEGEPQNVNGNTVNIVYEIRYGRINDSFADHVTLSKAYNDDMAELLADLQPSVLYRIALRVVNTKLKLESTDTITEVKTGYPVPVVVLQDVQVLPGGSDSILVIWRAISPPDFLRYILSFRDSTAGGDFIEIFVYNPADQYLIRSLNPANEYEVKISYETESGIAPYTSVVTVNTEKVSTDASIQPQRRSLSVGVIIGVVFGGLLLVVLVLLSLVLFRRWKQPKDQFTPSPGFDPDSLWINRRFSYGETISLNSTVDDSGSEKKGTYEVAIVNENYDPGDTLMSNDSAYDLAKTEVTEARAGSHLMSEGIKSEKKKKKQKKRNDDLIYKDPLNPDVVLVKKAVLGEDSDPPRPVRRRDIISDHQQDDETPNTTLDLTDPDSTKDSTLDGDFPIYPNADTSIILAGDVVVKDNTKQEKVNKKARQKKKRQEKQEQKERDRDFDIGYRHKISVTDMFNLPGRFSRRRKSSLDEIPYPEEDVAGPSRAKHGESAVLY</sequence>
<dbReference type="CDD" id="cd00096">
    <property type="entry name" value="Ig"/>
    <property type="match status" value="1"/>
</dbReference>
<dbReference type="OrthoDB" id="10038880at2759"/>
<accession>A0A2G8KQA9</accession>
<protein>
    <submittedName>
        <fullName evidence="8">Putative hemicentin-2</fullName>
    </submittedName>
</protein>
<dbReference type="InterPro" id="IPR003598">
    <property type="entry name" value="Ig_sub2"/>
</dbReference>
<dbReference type="Pfam" id="PF13927">
    <property type="entry name" value="Ig_3"/>
    <property type="match status" value="4"/>
</dbReference>
<feature type="compositionally biased region" description="Basic and acidic residues" evidence="4">
    <location>
        <begin position="1165"/>
        <end position="1176"/>
    </location>
</feature>
<keyword evidence="9" id="KW-1185">Reference proteome</keyword>
<dbReference type="InterPro" id="IPR013783">
    <property type="entry name" value="Ig-like_fold"/>
</dbReference>
<comment type="caution">
    <text evidence="8">The sequence shown here is derived from an EMBL/GenBank/DDBJ whole genome shotgun (WGS) entry which is preliminary data.</text>
</comment>
<feature type="transmembrane region" description="Helical" evidence="5">
    <location>
        <begin position="926"/>
        <end position="952"/>
    </location>
</feature>
<evidence type="ECO:0000259" key="7">
    <source>
        <dbReference type="PROSITE" id="PS50853"/>
    </source>
</evidence>
<feature type="region of interest" description="Disordered" evidence="4">
    <location>
        <begin position="1148"/>
        <end position="1176"/>
    </location>
</feature>
<dbReference type="InterPro" id="IPR003961">
    <property type="entry name" value="FN3_dom"/>
</dbReference>
<gene>
    <name evidence="8" type="ORF">BSL78_12975</name>
</gene>
<feature type="compositionally biased region" description="Basic and acidic residues" evidence="4">
    <location>
        <begin position="1084"/>
        <end position="1101"/>
    </location>
</feature>
<dbReference type="InterPro" id="IPR003599">
    <property type="entry name" value="Ig_sub"/>
</dbReference>
<feature type="compositionally biased region" description="Basic residues" evidence="4">
    <location>
        <begin position="1155"/>
        <end position="1164"/>
    </location>
</feature>
<keyword evidence="1" id="KW-0677">Repeat</keyword>
<reference evidence="8 9" key="1">
    <citation type="journal article" date="2017" name="PLoS Biol.">
        <title>The sea cucumber genome provides insights into morphological evolution and visceral regeneration.</title>
        <authorList>
            <person name="Zhang X."/>
            <person name="Sun L."/>
            <person name="Yuan J."/>
            <person name="Sun Y."/>
            <person name="Gao Y."/>
            <person name="Zhang L."/>
            <person name="Li S."/>
            <person name="Dai H."/>
            <person name="Hamel J.F."/>
            <person name="Liu C."/>
            <person name="Yu Y."/>
            <person name="Liu S."/>
            <person name="Lin W."/>
            <person name="Guo K."/>
            <person name="Jin S."/>
            <person name="Xu P."/>
            <person name="Storey K.B."/>
            <person name="Huan P."/>
            <person name="Zhang T."/>
            <person name="Zhou Y."/>
            <person name="Zhang J."/>
            <person name="Lin C."/>
            <person name="Li X."/>
            <person name="Xing L."/>
            <person name="Huo D."/>
            <person name="Sun M."/>
            <person name="Wang L."/>
            <person name="Mercier A."/>
            <person name="Li F."/>
            <person name="Yang H."/>
            <person name="Xiang J."/>
        </authorList>
    </citation>
    <scope>NUCLEOTIDE SEQUENCE [LARGE SCALE GENOMIC DNA]</scope>
    <source>
        <strain evidence="8">Shaxun</strain>
        <tissue evidence="8">Muscle</tissue>
    </source>
</reference>
<dbReference type="InterPro" id="IPR013098">
    <property type="entry name" value="Ig_I-set"/>
</dbReference>
<dbReference type="GO" id="GO:0070593">
    <property type="term" value="P:dendrite self-avoidance"/>
    <property type="evidence" value="ECO:0007669"/>
    <property type="project" value="TreeGrafter"/>
</dbReference>
<dbReference type="PANTHER" id="PTHR10075:SF100">
    <property type="entry name" value="FASCICLIN-2"/>
    <property type="match status" value="1"/>
</dbReference>
<dbReference type="GO" id="GO:0007411">
    <property type="term" value="P:axon guidance"/>
    <property type="evidence" value="ECO:0007669"/>
    <property type="project" value="TreeGrafter"/>
</dbReference>
<feature type="region of interest" description="Disordered" evidence="4">
    <location>
        <begin position="1078"/>
        <end position="1126"/>
    </location>
</feature>
<feature type="domain" description="Ig-like" evidence="6">
    <location>
        <begin position="428"/>
        <end position="527"/>
    </location>
</feature>
<dbReference type="PANTHER" id="PTHR10075">
    <property type="entry name" value="BASIGIN RELATED"/>
    <property type="match status" value="1"/>
</dbReference>
<dbReference type="InterPro" id="IPR007110">
    <property type="entry name" value="Ig-like_dom"/>
</dbReference>
<dbReference type="GO" id="GO:0030424">
    <property type="term" value="C:axon"/>
    <property type="evidence" value="ECO:0007669"/>
    <property type="project" value="TreeGrafter"/>
</dbReference>
<dbReference type="SMART" id="SM00060">
    <property type="entry name" value="FN3"/>
    <property type="match status" value="2"/>
</dbReference>
<dbReference type="Proteomes" id="UP000230750">
    <property type="component" value="Unassembled WGS sequence"/>
</dbReference>
<keyword evidence="2" id="KW-1015">Disulfide bond</keyword>
<feature type="domain" description="Ig-like" evidence="6">
    <location>
        <begin position="149"/>
        <end position="241"/>
    </location>
</feature>
<dbReference type="STRING" id="307972.A0A2G8KQA9"/>
<dbReference type="PROSITE" id="PS50835">
    <property type="entry name" value="IG_LIKE"/>
    <property type="match status" value="6"/>
</dbReference>
<name>A0A2G8KQA9_STIJA</name>
<dbReference type="SMART" id="SM00409">
    <property type="entry name" value="IG"/>
    <property type="match status" value="6"/>
</dbReference>
<dbReference type="Pfam" id="PF07679">
    <property type="entry name" value="I-set"/>
    <property type="match status" value="2"/>
</dbReference>
<keyword evidence="5" id="KW-0472">Membrane</keyword>
<dbReference type="SMART" id="SM00408">
    <property type="entry name" value="IGc2"/>
    <property type="match status" value="6"/>
</dbReference>
<evidence type="ECO:0000259" key="6">
    <source>
        <dbReference type="PROSITE" id="PS50835"/>
    </source>
</evidence>
<keyword evidence="3" id="KW-0393">Immunoglobulin domain</keyword>
<proteinExistence type="predicted"/>
<evidence type="ECO:0000256" key="4">
    <source>
        <dbReference type="SAM" id="MobiDB-lite"/>
    </source>
</evidence>
<feature type="region of interest" description="Disordered" evidence="4">
    <location>
        <begin position="1037"/>
        <end position="1064"/>
    </location>
</feature>
<evidence type="ECO:0000256" key="2">
    <source>
        <dbReference type="ARBA" id="ARBA00023157"/>
    </source>
</evidence>
<evidence type="ECO:0000256" key="5">
    <source>
        <dbReference type="SAM" id="Phobius"/>
    </source>
</evidence>
<evidence type="ECO:0000313" key="9">
    <source>
        <dbReference type="Proteomes" id="UP000230750"/>
    </source>
</evidence>
<feature type="domain" description="Fibronectin type-III" evidence="7">
    <location>
        <begin position="822"/>
        <end position="913"/>
    </location>
</feature>
<dbReference type="GO" id="GO:0098632">
    <property type="term" value="F:cell-cell adhesion mediator activity"/>
    <property type="evidence" value="ECO:0007669"/>
    <property type="project" value="TreeGrafter"/>
</dbReference>
<keyword evidence="5" id="KW-0812">Transmembrane</keyword>
<dbReference type="Gene3D" id="2.60.40.10">
    <property type="entry name" value="Immunoglobulins"/>
    <property type="match status" value="9"/>
</dbReference>
<dbReference type="InterPro" id="IPR036179">
    <property type="entry name" value="Ig-like_dom_sf"/>
</dbReference>
<dbReference type="InterPro" id="IPR036116">
    <property type="entry name" value="FN3_sf"/>
</dbReference>